<evidence type="ECO:0000256" key="2">
    <source>
        <dbReference type="ARBA" id="ARBA00010441"/>
    </source>
</evidence>
<keyword evidence="3" id="KW-0444">Lipid biosynthesis</keyword>
<feature type="transmembrane region" description="Helical" evidence="12">
    <location>
        <begin position="170"/>
        <end position="190"/>
    </location>
</feature>
<comment type="caution">
    <text evidence="13">The sequence shown here is derived from an EMBL/GenBank/DDBJ whole genome shotgun (WGS) entry which is preliminary data.</text>
</comment>
<dbReference type="GO" id="GO:0016020">
    <property type="term" value="C:membrane"/>
    <property type="evidence" value="ECO:0007669"/>
    <property type="project" value="UniProtKB-SubCell"/>
</dbReference>
<accession>A0A853DIF2</accession>
<sequence length="211" mass="23432">MQDKGAAGQAEQTPQPVSHRIVTVPNMLSTARLVGVPIFLVLILQRHDLWALLVLVLSGVTDYLDGKIARAYGLVSRLGQLLDPTADRLYILSTLLGLAWRHIIPWWLVALLVLREVFVLALGPILQIHHLPIPPVHFIGKAATFNLIYAFPLVLLGQQHGVVGTVALPIGWAFVWWGTGLYWVAGVMYAEHVRQMVRDRPGRTRAPVDAR</sequence>
<dbReference type="InterPro" id="IPR050324">
    <property type="entry name" value="CDP-alcohol_PTase-I"/>
</dbReference>
<keyword evidence="9" id="KW-0594">Phospholipid biosynthesis</keyword>
<evidence type="ECO:0000256" key="10">
    <source>
        <dbReference type="ARBA" id="ARBA00023264"/>
    </source>
</evidence>
<dbReference type="InterPro" id="IPR043130">
    <property type="entry name" value="CDP-OH_PTrfase_TM_dom"/>
</dbReference>
<evidence type="ECO:0000313" key="13">
    <source>
        <dbReference type="EMBL" id="NYJ74581.1"/>
    </source>
</evidence>
<dbReference type="GO" id="GO:0043337">
    <property type="term" value="F:cardiolipin synthase (CMP-forming)"/>
    <property type="evidence" value="ECO:0007669"/>
    <property type="project" value="UniProtKB-EC"/>
</dbReference>
<dbReference type="GO" id="GO:0046474">
    <property type="term" value="P:glycerophospholipid biosynthetic process"/>
    <property type="evidence" value="ECO:0007669"/>
    <property type="project" value="TreeGrafter"/>
</dbReference>
<dbReference type="Proteomes" id="UP000571817">
    <property type="component" value="Unassembled WGS sequence"/>
</dbReference>
<gene>
    <name evidence="13" type="ORF">HNR15_001544</name>
</gene>
<dbReference type="InterPro" id="IPR000462">
    <property type="entry name" value="CDP-OH_P_trans"/>
</dbReference>
<keyword evidence="6 12" id="KW-1133">Transmembrane helix</keyword>
<keyword evidence="14" id="KW-1185">Reference proteome</keyword>
<dbReference type="GO" id="GO:0008444">
    <property type="term" value="F:CDP-diacylglycerol-glycerol-3-phosphate 3-phosphatidyltransferase activity"/>
    <property type="evidence" value="ECO:0007669"/>
    <property type="project" value="InterPro"/>
</dbReference>
<dbReference type="PROSITE" id="PS00379">
    <property type="entry name" value="CDP_ALCOHOL_P_TRANSF"/>
    <property type="match status" value="1"/>
</dbReference>
<dbReference type="UniPathway" id="UPA00085"/>
<evidence type="ECO:0000256" key="8">
    <source>
        <dbReference type="ARBA" id="ARBA00023136"/>
    </source>
</evidence>
<evidence type="ECO:0000256" key="1">
    <source>
        <dbReference type="ARBA" id="ARBA00004141"/>
    </source>
</evidence>
<evidence type="ECO:0000256" key="7">
    <source>
        <dbReference type="ARBA" id="ARBA00023098"/>
    </source>
</evidence>
<comment type="subcellular location">
    <subcellularLocation>
        <location evidence="1">Membrane</location>
        <topology evidence="1">Multi-pass membrane protein</topology>
    </subcellularLocation>
</comment>
<reference evidence="13 14" key="1">
    <citation type="submission" date="2020-07" db="EMBL/GenBank/DDBJ databases">
        <title>Sequencing the genomes of 1000 actinobacteria strains.</title>
        <authorList>
            <person name="Klenk H.-P."/>
        </authorList>
    </citation>
    <scope>NUCLEOTIDE SEQUENCE [LARGE SCALE GENOMIC DNA]</scope>
    <source>
        <strain evidence="13 14">DSM 29531</strain>
    </source>
</reference>
<evidence type="ECO:0000313" key="14">
    <source>
        <dbReference type="Proteomes" id="UP000571817"/>
    </source>
</evidence>
<evidence type="ECO:0000256" key="4">
    <source>
        <dbReference type="ARBA" id="ARBA00022679"/>
    </source>
</evidence>
<evidence type="ECO:0000256" key="6">
    <source>
        <dbReference type="ARBA" id="ARBA00022989"/>
    </source>
</evidence>
<dbReference type="PANTHER" id="PTHR14269:SF62">
    <property type="entry name" value="CDP-DIACYLGLYCEROL--GLYCEROL-3-PHOSPHATE 3-PHOSPHATIDYLTRANSFERASE 1, CHLOROPLASTIC"/>
    <property type="match status" value="1"/>
</dbReference>
<organism evidence="13 14">
    <name type="scientific">Allobranchiibius huperziae</name>
    <dbReference type="NCBI Taxonomy" id="1874116"/>
    <lineage>
        <taxon>Bacteria</taxon>
        <taxon>Bacillati</taxon>
        <taxon>Actinomycetota</taxon>
        <taxon>Actinomycetes</taxon>
        <taxon>Micrococcales</taxon>
        <taxon>Dermacoccaceae</taxon>
        <taxon>Allobranchiibius</taxon>
    </lineage>
</organism>
<dbReference type="EMBL" id="JACCFW010000001">
    <property type="protein sequence ID" value="NYJ74581.1"/>
    <property type="molecule type" value="Genomic_DNA"/>
</dbReference>
<comment type="similarity">
    <text evidence="2 11">Belongs to the CDP-alcohol phosphatidyltransferase class-I family.</text>
</comment>
<dbReference type="PANTHER" id="PTHR14269">
    <property type="entry name" value="CDP-DIACYLGLYCEROL--GLYCEROL-3-PHOSPHATE 3-PHOSPHATIDYLTRANSFERASE-RELATED"/>
    <property type="match status" value="1"/>
</dbReference>
<dbReference type="InterPro" id="IPR004570">
    <property type="entry name" value="Phosphatidylglycerol_P_synth"/>
</dbReference>
<evidence type="ECO:0000256" key="5">
    <source>
        <dbReference type="ARBA" id="ARBA00022692"/>
    </source>
</evidence>
<dbReference type="RefSeq" id="WP_343048467.1">
    <property type="nucleotide sequence ID" value="NZ_JACCFW010000001.1"/>
</dbReference>
<name>A0A853DIF2_9MICO</name>
<keyword evidence="10" id="KW-1208">Phospholipid metabolism</keyword>
<proteinExistence type="inferred from homology"/>
<feature type="transmembrane region" description="Helical" evidence="12">
    <location>
        <begin position="106"/>
        <end position="126"/>
    </location>
</feature>
<dbReference type="InterPro" id="IPR048254">
    <property type="entry name" value="CDP_ALCOHOL_P_TRANSF_CS"/>
</dbReference>
<feature type="transmembrane region" description="Helical" evidence="12">
    <location>
        <begin position="21"/>
        <end position="43"/>
    </location>
</feature>
<dbReference type="Gene3D" id="1.20.120.1760">
    <property type="match status" value="1"/>
</dbReference>
<keyword evidence="5 12" id="KW-0812">Transmembrane</keyword>
<evidence type="ECO:0000256" key="12">
    <source>
        <dbReference type="SAM" id="Phobius"/>
    </source>
</evidence>
<evidence type="ECO:0000256" key="9">
    <source>
        <dbReference type="ARBA" id="ARBA00023209"/>
    </source>
</evidence>
<dbReference type="Pfam" id="PF01066">
    <property type="entry name" value="CDP-OH_P_transf"/>
    <property type="match status" value="1"/>
</dbReference>
<feature type="transmembrane region" description="Helical" evidence="12">
    <location>
        <begin position="138"/>
        <end position="158"/>
    </location>
</feature>
<dbReference type="PIRSF" id="PIRSF000847">
    <property type="entry name" value="Phos_ph_gly_syn"/>
    <property type="match status" value="1"/>
</dbReference>
<dbReference type="EC" id="2.7.8.41" evidence="13"/>
<evidence type="ECO:0000256" key="3">
    <source>
        <dbReference type="ARBA" id="ARBA00022516"/>
    </source>
</evidence>
<evidence type="ECO:0000256" key="11">
    <source>
        <dbReference type="RuleBase" id="RU003750"/>
    </source>
</evidence>
<keyword evidence="8 12" id="KW-0472">Membrane</keyword>
<keyword evidence="7" id="KW-0443">Lipid metabolism</keyword>
<protein>
    <submittedName>
        <fullName evidence="13">Cardiolipin synthase</fullName>
        <ecNumber evidence="13">2.7.8.41</ecNumber>
    </submittedName>
</protein>
<keyword evidence="4 11" id="KW-0808">Transferase</keyword>
<dbReference type="AlphaFoldDB" id="A0A853DIF2"/>